<dbReference type="InterPro" id="IPR029032">
    <property type="entry name" value="AhpD-like"/>
</dbReference>
<proteinExistence type="predicted"/>
<evidence type="ECO:0000313" key="2">
    <source>
        <dbReference type="Proteomes" id="UP001194469"/>
    </source>
</evidence>
<organism evidence="1 2">
    <name type="scientific">Nitratidesulfovibrio oxamicus</name>
    <dbReference type="NCBI Taxonomy" id="32016"/>
    <lineage>
        <taxon>Bacteria</taxon>
        <taxon>Pseudomonadati</taxon>
        <taxon>Thermodesulfobacteriota</taxon>
        <taxon>Desulfovibrionia</taxon>
        <taxon>Desulfovibrionales</taxon>
        <taxon>Desulfovibrionaceae</taxon>
        <taxon>Nitratidesulfovibrio</taxon>
    </lineage>
</organism>
<dbReference type="EMBL" id="VRYY01000098">
    <property type="protein sequence ID" value="MBG3876292.1"/>
    <property type="molecule type" value="Genomic_DNA"/>
</dbReference>
<evidence type="ECO:0000313" key="1">
    <source>
        <dbReference type="EMBL" id="MBG3876292.1"/>
    </source>
</evidence>
<dbReference type="SUPFAM" id="SSF69118">
    <property type="entry name" value="AhpD-like"/>
    <property type="match status" value="1"/>
</dbReference>
<keyword evidence="2" id="KW-1185">Reference proteome</keyword>
<reference evidence="1 2" key="1">
    <citation type="submission" date="2019-08" db="EMBL/GenBank/DDBJ databases">
        <authorList>
            <person name="Luo N."/>
        </authorList>
    </citation>
    <scope>NUCLEOTIDE SEQUENCE [LARGE SCALE GENOMIC DNA]</scope>
    <source>
        <strain evidence="1 2">NCIMB 9442</strain>
    </source>
</reference>
<accession>A0ABS0J1I6</accession>
<dbReference type="Proteomes" id="UP001194469">
    <property type="component" value="Unassembled WGS sequence"/>
</dbReference>
<protein>
    <submittedName>
        <fullName evidence="1">Uncharacterized protein</fullName>
    </submittedName>
</protein>
<dbReference type="RefSeq" id="WP_196608461.1">
    <property type="nucleotide sequence ID" value="NZ_VRYY01000098.1"/>
</dbReference>
<dbReference type="Gene3D" id="1.20.1290.10">
    <property type="entry name" value="AhpD-like"/>
    <property type="match status" value="1"/>
</dbReference>
<comment type="caution">
    <text evidence="1">The sequence shown here is derived from an EMBL/GenBank/DDBJ whole genome shotgun (WGS) entry which is preliminary data.</text>
</comment>
<gene>
    <name evidence="1" type="ORF">FVW20_04420</name>
</gene>
<sequence>MYLVNTVERDKAEGIVADTYALVPPQIDIPVPMRLLSVSPGLMERQAGTIRYFRHHDRLSPPLLASIRYVASEKFAYAPCSVFNHDLLRMQGMSEGDIASLSCKPAETPLDETESALLAFVTRAVNEPAAVTRADIEALMELGWRESDVVDAVQVASNMLGMSLMYRTFVRD</sequence>
<name>A0ABS0J1I6_9BACT</name>